<organism evidence="4 5">
    <name type="scientific">Pseudoalteromonas piscicida</name>
    <dbReference type="NCBI Taxonomy" id="43662"/>
    <lineage>
        <taxon>Bacteria</taxon>
        <taxon>Pseudomonadati</taxon>
        <taxon>Pseudomonadota</taxon>
        <taxon>Gammaproteobacteria</taxon>
        <taxon>Alteromonadales</taxon>
        <taxon>Pseudoalteromonadaceae</taxon>
        <taxon>Pseudoalteromonas</taxon>
    </lineage>
</organism>
<name>A0AAD0RG93_PSEO7</name>
<evidence type="ECO:0000313" key="5">
    <source>
        <dbReference type="Proteomes" id="UP000258102"/>
    </source>
</evidence>
<gene>
    <name evidence="4" type="ORF">D0511_02785</name>
</gene>
<dbReference type="SUPFAM" id="SSF47336">
    <property type="entry name" value="ACP-like"/>
    <property type="match status" value="1"/>
</dbReference>
<dbReference type="Proteomes" id="UP000258102">
    <property type="component" value="Chromosome 1"/>
</dbReference>
<evidence type="ECO:0000256" key="2">
    <source>
        <dbReference type="ARBA" id="ARBA00022553"/>
    </source>
</evidence>
<dbReference type="InterPro" id="IPR009081">
    <property type="entry name" value="PP-bd_ACP"/>
</dbReference>
<evidence type="ECO:0000313" key="4">
    <source>
        <dbReference type="EMBL" id="AXR01109.1"/>
    </source>
</evidence>
<feature type="domain" description="Carrier" evidence="3">
    <location>
        <begin position="1"/>
        <end position="74"/>
    </location>
</feature>
<accession>A0AAD0RG93</accession>
<dbReference type="Gene3D" id="1.10.1200.10">
    <property type="entry name" value="ACP-like"/>
    <property type="match status" value="1"/>
</dbReference>
<sequence>MMIQTLVLTVLEQKYTKNKVHTQSRLVEDLGLDSLKIMQLLSDLEDSFDLSLPDVDFQSINTVEKLSLFIERESSVCA</sequence>
<dbReference type="EMBL" id="CP031761">
    <property type="protein sequence ID" value="AXR01109.1"/>
    <property type="molecule type" value="Genomic_DNA"/>
</dbReference>
<keyword evidence="1" id="KW-0596">Phosphopantetheine</keyword>
<proteinExistence type="predicted"/>
<dbReference type="RefSeq" id="WP_088531667.1">
    <property type="nucleotide sequence ID" value="NZ_CP021646.1"/>
</dbReference>
<evidence type="ECO:0000256" key="1">
    <source>
        <dbReference type="ARBA" id="ARBA00022450"/>
    </source>
</evidence>
<dbReference type="PROSITE" id="PS00012">
    <property type="entry name" value="PHOSPHOPANTETHEINE"/>
    <property type="match status" value="1"/>
</dbReference>
<dbReference type="AlphaFoldDB" id="A0AAD0RG93"/>
<keyword evidence="2" id="KW-0597">Phosphoprotein</keyword>
<evidence type="ECO:0000259" key="3">
    <source>
        <dbReference type="PROSITE" id="PS50075"/>
    </source>
</evidence>
<dbReference type="PROSITE" id="PS50075">
    <property type="entry name" value="CARRIER"/>
    <property type="match status" value="1"/>
</dbReference>
<dbReference type="InterPro" id="IPR006162">
    <property type="entry name" value="Ppantetheine_attach_site"/>
</dbReference>
<protein>
    <submittedName>
        <fullName evidence="4">Acyl carrier protein</fullName>
    </submittedName>
</protein>
<reference evidence="4 5" key="1">
    <citation type="submission" date="2018-08" db="EMBL/GenBank/DDBJ databases">
        <title>Whole Genome Sequences of Two Pseudoalteromonas piscicida Strains, DE1-A and DE2-A, which Exhibit Strong Antibacterial Activity against Vibrio vulnificus.</title>
        <authorList>
            <person name="Richards G.P."/>
            <person name="Needleman D.S."/>
            <person name="Watson M.A."/>
            <person name="Polson S.W."/>
        </authorList>
    </citation>
    <scope>NUCLEOTIDE SEQUENCE [LARGE SCALE GENOMIC DNA]</scope>
    <source>
        <strain evidence="4 5">DE2-A</strain>
    </source>
</reference>
<dbReference type="Pfam" id="PF00550">
    <property type="entry name" value="PP-binding"/>
    <property type="match status" value="1"/>
</dbReference>
<dbReference type="InterPro" id="IPR036736">
    <property type="entry name" value="ACP-like_sf"/>
</dbReference>
<dbReference type="KEGG" id="ppis:B1L02_14955"/>